<organism evidence="9">
    <name type="scientific">Oryza meridionalis</name>
    <dbReference type="NCBI Taxonomy" id="40149"/>
    <lineage>
        <taxon>Eukaryota</taxon>
        <taxon>Viridiplantae</taxon>
        <taxon>Streptophyta</taxon>
        <taxon>Embryophyta</taxon>
        <taxon>Tracheophyta</taxon>
        <taxon>Spermatophyta</taxon>
        <taxon>Magnoliopsida</taxon>
        <taxon>Liliopsida</taxon>
        <taxon>Poales</taxon>
        <taxon>Poaceae</taxon>
        <taxon>BOP clade</taxon>
        <taxon>Oryzoideae</taxon>
        <taxon>Oryzeae</taxon>
        <taxon>Oryzinae</taxon>
        <taxon>Oryza</taxon>
    </lineage>
</organism>
<dbReference type="GO" id="GO:0005634">
    <property type="term" value="C:nucleus"/>
    <property type="evidence" value="ECO:0007669"/>
    <property type="project" value="UniProtKB-SubCell"/>
</dbReference>
<feature type="compositionally biased region" description="Low complexity" evidence="7">
    <location>
        <begin position="247"/>
        <end position="257"/>
    </location>
</feature>
<dbReference type="Gene3D" id="3.30.40.10">
    <property type="entry name" value="Zinc/RING finger domain, C3HC4 (zinc finger)"/>
    <property type="match status" value="1"/>
</dbReference>
<feature type="region of interest" description="Disordered" evidence="7">
    <location>
        <begin position="210"/>
        <end position="265"/>
    </location>
</feature>
<accession>A0A0E0CS13</accession>
<protein>
    <recommendedName>
        <fullName evidence="8">WRKY domain-containing protein</fullName>
    </recommendedName>
</protein>
<dbReference type="AlphaFoldDB" id="A0A0E0CS13"/>
<feature type="compositionally biased region" description="Basic and acidic residues" evidence="7">
    <location>
        <begin position="46"/>
        <end position="67"/>
    </location>
</feature>
<evidence type="ECO:0000256" key="5">
    <source>
        <dbReference type="ARBA" id="ARBA00023242"/>
    </source>
</evidence>
<feature type="compositionally biased region" description="Basic and acidic residues" evidence="7">
    <location>
        <begin position="16"/>
        <end position="34"/>
    </location>
</feature>
<dbReference type="PROSITE" id="PS50811">
    <property type="entry name" value="WRKY"/>
    <property type="match status" value="1"/>
</dbReference>
<evidence type="ECO:0000256" key="6">
    <source>
        <dbReference type="SAM" id="Coils"/>
    </source>
</evidence>
<feature type="region of interest" description="Disordered" evidence="7">
    <location>
        <begin position="484"/>
        <end position="530"/>
    </location>
</feature>
<dbReference type="PANTHER" id="PTHR31197">
    <property type="entry name" value="OS01G0612600 PROTEIN"/>
    <property type="match status" value="1"/>
</dbReference>
<dbReference type="Pfam" id="PF07800">
    <property type="entry name" value="DUF1644"/>
    <property type="match status" value="1"/>
</dbReference>
<dbReference type="Gramene" id="OMERI02G32400.1">
    <property type="protein sequence ID" value="OMERI02G32400.1"/>
    <property type="gene ID" value="OMERI02G32400"/>
</dbReference>
<evidence type="ECO:0000256" key="1">
    <source>
        <dbReference type="ARBA" id="ARBA00004123"/>
    </source>
</evidence>
<keyword evidence="2" id="KW-0805">Transcription regulation</keyword>
<feature type="domain" description="WRKY" evidence="8">
    <location>
        <begin position="336"/>
        <end position="402"/>
    </location>
</feature>
<feature type="compositionally biased region" description="Low complexity" evidence="7">
    <location>
        <begin position="484"/>
        <end position="497"/>
    </location>
</feature>
<keyword evidence="3" id="KW-0238">DNA-binding</keyword>
<feature type="region of interest" description="Disordered" evidence="7">
    <location>
        <begin position="1"/>
        <end position="140"/>
    </location>
</feature>
<dbReference type="Pfam" id="PF03106">
    <property type="entry name" value="WRKY"/>
    <property type="match status" value="1"/>
</dbReference>
<dbReference type="GO" id="GO:0043565">
    <property type="term" value="F:sequence-specific DNA binding"/>
    <property type="evidence" value="ECO:0007669"/>
    <property type="project" value="InterPro"/>
</dbReference>
<keyword evidence="6" id="KW-0175">Coiled coil</keyword>
<keyword evidence="10" id="KW-1185">Reference proteome</keyword>
<dbReference type="Proteomes" id="UP000008021">
    <property type="component" value="Chromosome 2"/>
</dbReference>
<dbReference type="InterPro" id="IPR012866">
    <property type="entry name" value="DUF1644"/>
</dbReference>
<evidence type="ECO:0000259" key="8">
    <source>
        <dbReference type="PROSITE" id="PS50811"/>
    </source>
</evidence>
<dbReference type="Gene3D" id="2.20.25.80">
    <property type="entry name" value="WRKY domain"/>
    <property type="match status" value="1"/>
</dbReference>
<feature type="compositionally biased region" description="Low complexity" evidence="7">
    <location>
        <begin position="577"/>
        <end position="586"/>
    </location>
</feature>
<feature type="coiled-coil region" evidence="6">
    <location>
        <begin position="140"/>
        <end position="174"/>
    </location>
</feature>
<dbReference type="InterPro" id="IPR003657">
    <property type="entry name" value="WRKY_dom"/>
</dbReference>
<dbReference type="eggNOG" id="ENOG502QVW7">
    <property type="taxonomic scope" value="Eukaryota"/>
</dbReference>
<dbReference type="FunFam" id="2.20.25.80:FF:000002">
    <property type="entry name" value="probable WRKY transcription factor 31"/>
    <property type="match status" value="1"/>
</dbReference>
<dbReference type="SMART" id="SM00774">
    <property type="entry name" value="WRKY"/>
    <property type="match status" value="1"/>
</dbReference>
<feature type="compositionally biased region" description="Basic and acidic residues" evidence="7">
    <location>
        <begin position="590"/>
        <end position="601"/>
    </location>
</feature>
<evidence type="ECO:0000256" key="2">
    <source>
        <dbReference type="ARBA" id="ARBA00023015"/>
    </source>
</evidence>
<dbReference type="EnsemblPlants" id="OMERI02G32400.1">
    <property type="protein sequence ID" value="OMERI02G32400.1"/>
    <property type="gene ID" value="OMERI02G32400"/>
</dbReference>
<evidence type="ECO:0000313" key="10">
    <source>
        <dbReference type="Proteomes" id="UP000008021"/>
    </source>
</evidence>
<keyword evidence="5" id="KW-0539">Nucleus</keyword>
<reference evidence="9" key="1">
    <citation type="submission" date="2015-04" db="UniProtKB">
        <authorList>
            <consortium name="EnsemblPlants"/>
        </authorList>
    </citation>
    <scope>IDENTIFICATION</scope>
</reference>
<evidence type="ECO:0000313" key="9">
    <source>
        <dbReference type="EnsemblPlants" id="OMERI02G32400.1"/>
    </source>
</evidence>
<reference evidence="9" key="2">
    <citation type="submission" date="2018-05" db="EMBL/GenBank/DDBJ databases">
        <title>OmerRS3 (Oryza meridionalis Reference Sequence Version 3).</title>
        <authorList>
            <person name="Zhang J."/>
            <person name="Kudrna D."/>
            <person name="Lee S."/>
            <person name="Talag J."/>
            <person name="Welchert J."/>
            <person name="Wing R.A."/>
        </authorList>
    </citation>
    <scope>NUCLEOTIDE SEQUENCE [LARGE SCALE GENOMIC DNA]</scope>
    <source>
        <strain evidence="9">cv. OR44</strain>
    </source>
</reference>
<dbReference type="InterPro" id="IPR013083">
    <property type="entry name" value="Znf_RING/FYVE/PHD"/>
</dbReference>
<sequence>MSSKKKRAAAIDLSVEAERRRPEEGGDGGDREASDGAAAAAEEDGDVKQKQREGPKEETGGEEEKVVEVVADQGEDGSNEEIKYRTQQGDMMEEDKQPAAAANVDDDGGDSDGAGASAEEKHMVTEATGGEGDDGGDSRTAMAQDELSEMQEEMERMKEENRMLRRVVDKTVRDYYELQMKLAAYQQQPAAADEPKETEVFLSLGATTAAGGSGGGGFPEAKSKEQAAWRRRSVGSDDSDDGKEDLGLSLSLGTSSSYDDDQKAVEARPHDVDGAAAAAMIVGSRPAPRGYALLESSKVQGGAAPAAGELSAAGGITSQSVNPANRKTRVSVRVRCQGPTMNDGCQWRKYGQKVAKGNPCPRAYYRCTVAPGCPVRKQVQRCLEDMSILVTTYEGTHNHPLPVGATAMASTTSAAATFMLLSSTTSSSSVSDAAAAAAGVSTAPSSSYLSPYLLNSASPLLMPGATVGGGGGMQHLNLFGNSPSSSSLLAPQAPGSSKYPWSPNHPPLAGAGGNKRPFWSAGGDGDKPAPAALAENVGAVMSDPNKFSAAINNFMGKDGESSSGKSSTFAWTRSMDRTATPASVPAPARPRREPVSEEMARSARARRHVARQLRSAPYPIPSYRWKAMKESNRKKTLPAAQKMDWEDANCSVCMEYPHNAVLLLCSSHDKGCRPYMCGTSHRHSNCLDQFKKAYTKGALLEELPANTVGTNLDSTPLITGEKNESVDLACPLCRGKVKGWTIVEPARSYLNGKRRTCMQDGCSFVGTYKELRKHVKSEHPLAKPREVDPILEQKWRLLEIERERQDALSTITATMGRAIVFGDYVLDLEDEDDLDDVESDEDDNANGHETDNTRRMLMFLMRQVARHHQNQRLQNAIGTTGGAEDNYAVSSGANATTPYHYPLEGDDEDDLVMAGGGSTGMVRPERRRRRRRRNRERLFLGLH</sequence>
<evidence type="ECO:0000256" key="3">
    <source>
        <dbReference type="ARBA" id="ARBA00023125"/>
    </source>
</evidence>
<dbReference type="SUPFAM" id="SSF118290">
    <property type="entry name" value="WRKY DNA-binding domain"/>
    <property type="match status" value="1"/>
</dbReference>
<dbReference type="STRING" id="40149.A0A0E0CS13"/>
<comment type="subcellular location">
    <subcellularLocation>
        <location evidence="1">Nucleus</location>
    </subcellularLocation>
</comment>
<keyword evidence="4" id="KW-0804">Transcription</keyword>
<dbReference type="GO" id="GO:0003700">
    <property type="term" value="F:DNA-binding transcription factor activity"/>
    <property type="evidence" value="ECO:0007669"/>
    <property type="project" value="InterPro"/>
</dbReference>
<feature type="region of interest" description="Disordered" evidence="7">
    <location>
        <begin position="556"/>
        <end position="610"/>
    </location>
</feature>
<dbReference type="HOGENOM" id="CLU_010486_0_0_1"/>
<proteinExistence type="predicted"/>
<feature type="compositionally biased region" description="Basic residues" evidence="7">
    <location>
        <begin position="925"/>
        <end position="935"/>
    </location>
</feature>
<dbReference type="InterPro" id="IPR036576">
    <property type="entry name" value="WRKY_dom_sf"/>
</dbReference>
<evidence type="ECO:0000256" key="7">
    <source>
        <dbReference type="SAM" id="MobiDB-lite"/>
    </source>
</evidence>
<feature type="region of interest" description="Disordered" evidence="7">
    <location>
        <begin position="914"/>
        <end position="943"/>
    </location>
</feature>
<name>A0A0E0CS13_9ORYZ</name>
<dbReference type="PANTHER" id="PTHR31197:SF12">
    <property type="entry name" value="OS02G0770600 PROTEIN"/>
    <property type="match status" value="1"/>
</dbReference>
<evidence type="ECO:0000256" key="4">
    <source>
        <dbReference type="ARBA" id="ARBA00023163"/>
    </source>
</evidence>